<feature type="domain" description="Peptidase M28" evidence="11">
    <location>
        <begin position="104"/>
        <end position="275"/>
    </location>
</feature>
<dbReference type="CDD" id="cd03882">
    <property type="entry name" value="M28_nicalin_like"/>
    <property type="match status" value="1"/>
</dbReference>
<evidence type="ECO:0000256" key="4">
    <source>
        <dbReference type="ARBA" id="ARBA00022729"/>
    </source>
</evidence>
<dbReference type="InterPro" id="IPR016574">
    <property type="entry name" value="Nicalin"/>
</dbReference>
<dbReference type="InParanoid" id="A0A2R2MU24"/>
<evidence type="ECO:0000256" key="5">
    <source>
        <dbReference type="ARBA" id="ARBA00022824"/>
    </source>
</evidence>
<dbReference type="InterPro" id="IPR007484">
    <property type="entry name" value="Peptidase_M28"/>
</dbReference>
<dbReference type="RefSeq" id="XP_023933663.1">
    <property type="nucleotide sequence ID" value="XM_024077895.1"/>
</dbReference>
<dbReference type="FunFam" id="3.40.630.10:FF:000021">
    <property type="entry name" value="Nicalin"/>
    <property type="match status" value="1"/>
</dbReference>
<keyword evidence="4" id="KW-0732">Signal</keyword>
<sequence length="465" mass="51703">MVQNGGGMVILLPDNTSALSPEEKQQLFELEEELLSEEITVPLYFTQETPQITEVYDSVKTDSSVDQASSGAEALLKSVTANGFQMVVNGPNSAALGEFQITNIQGKLSGHGIEEQLPTVAVVAHYDAFGIAPALAYGADSDASGVTAVLELARIFSKLYTNSRTHAKFNILFLLSGGGKFNYQGTKRWIEDNQENADSSLLTDVSFVLCLDALGNEDQLHLHVSKPPKEGSPGDTFLKHLKEVSSSLFPSVEFGMVHKKINLAQDTLAWEHERFSIKRLPAFTLSHLDTHDNKIRRSILDTRDGVDVQKLSRNTKIIAEALARYVYNFTDQGQTQIFTDTLDVQESLVTAWMDYLTSEPRGTQLLNKDHQMLATLEHTMERYLKDVRRTTVKPDKRDPEFMFYSGAEFSMHAYSVKPAIFDLILALGIAAYLALLYLLGQNFPTVYTGLKRLVGPKPMAVEKRQ</sequence>
<dbReference type="Proteomes" id="UP000085678">
    <property type="component" value="Unplaced"/>
</dbReference>
<dbReference type="GO" id="GO:0005789">
    <property type="term" value="C:endoplasmic reticulum membrane"/>
    <property type="evidence" value="ECO:0007669"/>
    <property type="project" value="UniProtKB-SubCell"/>
</dbReference>
<evidence type="ECO:0000256" key="9">
    <source>
        <dbReference type="ARBA" id="ARBA00034873"/>
    </source>
</evidence>
<name>A0A2R2MU24_LINAN</name>
<keyword evidence="6 10" id="KW-1133">Transmembrane helix</keyword>
<comment type="subcellular location">
    <subcellularLocation>
        <location evidence="1">Endoplasmic reticulum membrane</location>
        <topology evidence="1">Single-pass membrane protein</topology>
    </subcellularLocation>
</comment>
<evidence type="ECO:0000259" key="11">
    <source>
        <dbReference type="Pfam" id="PF04389"/>
    </source>
</evidence>
<dbReference type="Pfam" id="PF04389">
    <property type="entry name" value="Peptidase_M28"/>
    <property type="match status" value="1"/>
</dbReference>
<dbReference type="STRING" id="7574.A0A2R2MU24"/>
<dbReference type="PANTHER" id="PTHR31826">
    <property type="entry name" value="NICALIN"/>
    <property type="match status" value="1"/>
</dbReference>
<reference evidence="13" key="1">
    <citation type="submission" date="2025-08" db="UniProtKB">
        <authorList>
            <consortium name="RefSeq"/>
        </authorList>
    </citation>
    <scope>IDENTIFICATION</scope>
    <source>
        <tissue evidence="13">Gonads</tissue>
    </source>
</reference>
<evidence type="ECO:0000256" key="7">
    <source>
        <dbReference type="ARBA" id="ARBA00023136"/>
    </source>
</evidence>
<keyword evidence="8" id="KW-0325">Glycoprotein</keyword>
<evidence type="ECO:0000256" key="3">
    <source>
        <dbReference type="ARBA" id="ARBA00022692"/>
    </source>
</evidence>
<organism evidence="12 13">
    <name type="scientific">Lingula anatina</name>
    <name type="common">Brachiopod</name>
    <name type="synonym">Lingula unguis</name>
    <dbReference type="NCBI Taxonomy" id="7574"/>
    <lineage>
        <taxon>Eukaryota</taxon>
        <taxon>Metazoa</taxon>
        <taxon>Spiralia</taxon>
        <taxon>Lophotrochozoa</taxon>
        <taxon>Brachiopoda</taxon>
        <taxon>Linguliformea</taxon>
        <taxon>Lingulata</taxon>
        <taxon>Lingulida</taxon>
        <taxon>Linguloidea</taxon>
        <taxon>Lingulidae</taxon>
        <taxon>Lingula</taxon>
    </lineage>
</organism>
<dbReference type="SUPFAM" id="SSF53187">
    <property type="entry name" value="Zn-dependent exopeptidases"/>
    <property type="match status" value="1"/>
</dbReference>
<dbReference type="FunCoup" id="A0A2R2MU24">
    <property type="interactions" value="2512"/>
</dbReference>
<evidence type="ECO:0000256" key="2">
    <source>
        <dbReference type="ARBA" id="ARBA00007717"/>
    </source>
</evidence>
<evidence type="ECO:0000313" key="13">
    <source>
        <dbReference type="RefSeq" id="XP_023933663.1"/>
    </source>
</evidence>
<comment type="similarity">
    <text evidence="2">Belongs to the nicastrin family.</text>
</comment>
<dbReference type="GO" id="GO:0009966">
    <property type="term" value="P:regulation of signal transduction"/>
    <property type="evidence" value="ECO:0007669"/>
    <property type="project" value="InterPro"/>
</dbReference>
<dbReference type="KEGG" id="lak:106150466"/>
<keyword evidence="12" id="KW-1185">Reference proteome</keyword>
<dbReference type="OrthoDB" id="5913609at2759"/>
<keyword evidence="5" id="KW-0256">Endoplasmic reticulum</keyword>
<accession>A0A2R2MU24</accession>
<gene>
    <name evidence="13" type="primary">LOC106150466</name>
</gene>
<dbReference type="Gene3D" id="3.40.630.10">
    <property type="entry name" value="Zn peptidases"/>
    <property type="match status" value="1"/>
</dbReference>
<dbReference type="GeneID" id="106150466"/>
<dbReference type="AlphaFoldDB" id="A0A2R2MU24"/>
<evidence type="ECO:0000256" key="8">
    <source>
        <dbReference type="ARBA" id="ARBA00023180"/>
    </source>
</evidence>
<feature type="transmembrane region" description="Helical" evidence="10">
    <location>
        <begin position="419"/>
        <end position="439"/>
    </location>
</feature>
<evidence type="ECO:0000313" key="12">
    <source>
        <dbReference type="Proteomes" id="UP000085678"/>
    </source>
</evidence>
<keyword evidence="7 10" id="KW-0472">Membrane</keyword>
<proteinExistence type="inferred from homology"/>
<evidence type="ECO:0000256" key="6">
    <source>
        <dbReference type="ARBA" id="ARBA00022989"/>
    </source>
</evidence>
<protein>
    <recommendedName>
        <fullName evidence="9">BOS complex subunit NCLN</fullName>
    </recommendedName>
</protein>
<evidence type="ECO:0000256" key="10">
    <source>
        <dbReference type="SAM" id="Phobius"/>
    </source>
</evidence>
<evidence type="ECO:0000256" key="1">
    <source>
        <dbReference type="ARBA" id="ARBA00004389"/>
    </source>
</evidence>
<keyword evidence="3 10" id="KW-0812">Transmembrane</keyword>